<feature type="transmembrane region" description="Helical" evidence="1">
    <location>
        <begin position="45"/>
        <end position="64"/>
    </location>
</feature>
<accession>A0A931C8P8</accession>
<protein>
    <submittedName>
        <fullName evidence="2">Uncharacterized protein</fullName>
    </submittedName>
</protein>
<reference evidence="2" key="1">
    <citation type="submission" date="2020-11" db="EMBL/GenBank/DDBJ databases">
        <title>Isolation and identification of active actinomycetes.</title>
        <authorList>
            <person name="Sun X."/>
        </authorList>
    </citation>
    <scope>NUCLEOTIDE SEQUENCE</scope>
    <source>
        <strain evidence="2">NEAU-A11</strain>
    </source>
</reference>
<organism evidence="2 3">
    <name type="scientific">Actinoplanes aureus</name>
    <dbReference type="NCBI Taxonomy" id="2792083"/>
    <lineage>
        <taxon>Bacteria</taxon>
        <taxon>Bacillati</taxon>
        <taxon>Actinomycetota</taxon>
        <taxon>Actinomycetes</taxon>
        <taxon>Micromonosporales</taxon>
        <taxon>Micromonosporaceae</taxon>
        <taxon>Actinoplanes</taxon>
    </lineage>
</organism>
<comment type="caution">
    <text evidence="2">The sequence shown here is derived from an EMBL/GenBank/DDBJ whole genome shotgun (WGS) entry which is preliminary data.</text>
</comment>
<sequence>MIVADSTIVEPRPAVPARIAAALSAGAIAVHLALAGGHSGHAPAVLAGLAVLALVCVPCGMKLWRRPGDRAAWVSLLALSGIMTVLHLGLRPQGLMLVAVLAVPVGQVVLGAVVALRRPRGAPDRSPV</sequence>
<feature type="transmembrane region" description="Helical" evidence="1">
    <location>
        <begin position="96"/>
        <end position="116"/>
    </location>
</feature>
<proteinExistence type="predicted"/>
<feature type="transmembrane region" description="Helical" evidence="1">
    <location>
        <begin position="71"/>
        <end position="90"/>
    </location>
</feature>
<dbReference type="EMBL" id="JADQTO010000005">
    <property type="protein sequence ID" value="MBG0562121.1"/>
    <property type="molecule type" value="Genomic_DNA"/>
</dbReference>
<dbReference type="AlphaFoldDB" id="A0A931C8P8"/>
<gene>
    <name evidence="2" type="ORF">I4J89_11665</name>
</gene>
<keyword evidence="1" id="KW-0812">Transmembrane</keyword>
<evidence type="ECO:0000313" key="2">
    <source>
        <dbReference type="EMBL" id="MBG0562121.1"/>
    </source>
</evidence>
<evidence type="ECO:0000313" key="3">
    <source>
        <dbReference type="Proteomes" id="UP000598146"/>
    </source>
</evidence>
<keyword evidence="3" id="KW-1185">Reference proteome</keyword>
<keyword evidence="1" id="KW-1133">Transmembrane helix</keyword>
<name>A0A931C8P8_9ACTN</name>
<dbReference type="Proteomes" id="UP000598146">
    <property type="component" value="Unassembled WGS sequence"/>
</dbReference>
<evidence type="ECO:0000256" key="1">
    <source>
        <dbReference type="SAM" id="Phobius"/>
    </source>
</evidence>
<dbReference type="RefSeq" id="WP_196413934.1">
    <property type="nucleotide sequence ID" value="NZ_JADQTO010000005.1"/>
</dbReference>
<keyword evidence="1" id="KW-0472">Membrane</keyword>